<keyword evidence="7" id="KW-1185">Reference proteome</keyword>
<dbReference type="InterPro" id="IPR006115">
    <property type="entry name" value="6PGDH_NADP-bd"/>
</dbReference>
<dbReference type="EMBL" id="JBHUHF010000001">
    <property type="protein sequence ID" value="MFD2028012.1"/>
    <property type="molecule type" value="Genomic_DNA"/>
</dbReference>
<dbReference type="Pfam" id="PF14833">
    <property type="entry name" value="NAD_binding_11"/>
    <property type="match status" value="1"/>
</dbReference>
<accession>A0ABW4VCQ6</accession>
<feature type="domain" description="3-hydroxyisobutyrate dehydrogenase-like NAD-binding" evidence="5">
    <location>
        <begin position="165"/>
        <end position="284"/>
    </location>
</feature>
<dbReference type="RefSeq" id="WP_377199725.1">
    <property type="nucleotide sequence ID" value="NZ_JBHUHF010000001.1"/>
</dbReference>
<dbReference type="Pfam" id="PF03446">
    <property type="entry name" value="NAD_binding_2"/>
    <property type="match status" value="1"/>
</dbReference>
<evidence type="ECO:0000256" key="3">
    <source>
        <dbReference type="ARBA" id="ARBA00023027"/>
    </source>
</evidence>
<dbReference type="Gene3D" id="3.40.50.720">
    <property type="entry name" value="NAD(P)-binding Rossmann-like Domain"/>
    <property type="match status" value="1"/>
</dbReference>
<dbReference type="SUPFAM" id="SSF51735">
    <property type="entry name" value="NAD(P)-binding Rossmann-fold domains"/>
    <property type="match status" value="1"/>
</dbReference>
<gene>
    <name evidence="6" type="ORF">ACFSL2_21130</name>
</gene>
<name>A0ABW4VCQ6_9MICO</name>
<evidence type="ECO:0000313" key="7">
    <source>
        <dbReference type="Proteomes" id="UP001597338"/>
    </source>
</evidence>
<dbReference type="PROSITE" id="PS00895">
    <property type="entry name" value="3_HYDROXYISOBUT_DH"/>
    <property type="match status" value="1"/>
</dbReference>
<feature type="domain" description="6-phosphogluconate dehydrogenase NADP-binding" evidence="4">
    <location>
        <begin position="4"/>
        <end position="162"/>
    </location>
</feature>
<comment type="caution">
    <text evidence="6">The sequence shown here is derived from an EMBL/GenBank/DDBJ whole genome shotgun (WGS) entry which is preliminary data.</text>
</comment>
<evidence type="ECO:0000259" key="4">
    <source>
        <dbReference type="Pfam" id="PF03446"/>
    </source>
</evidence>
<dbReference type="Proteomes" id="UP001597338">
    <property type="component" value="Unassembled WGS sequence"/>
</dbReference>
<dbReference type="PANTHER" id="PTHR43060">
    <property type="entry name" value="3-HYDROXYISOBUTYRATE DEHYDROGENASE-LIKE 1, MITOCHONDRIAL-RELATED"/>
    <property type="match status" value="1"/>
</dbReference>
<dbReference type="Gene3D" id="1.10.1040.10">
    <property type="entry name" value="N-(1-d-carboxylethyl)-l-norvaline Dehydrogenase, domain 2"/>
    <property type="match status" value="1"/>
</dbReference>
<dbReference type="GO" id="GO:0016491">
    <property type="term" value="F:oxidoreductase activity"/>
    <property type="evidence" value="ECO:0007669"/>
    <property type="project" value="UniProtKB-KW"/>
</dbReference>
<dbReference type="EC" id="1.1.-.-" evidence="6"/>
<dbReference type="InterPro" id="IPR008927">
    <property type="entry name" value="6-PGluconate_DH-like_C_sf"/>
</dbReference>
<dbReference type="PANTHER" id="PTHR43060:SF15">
    <property type="entry name" value="3-HYDROXYISOBUTYRATE DEHYDROGENASE-LIKE 1, MITOCHONDRIAL-RELATED"/>
    <property type="match status" value="1"/>
</dbReference>
<dbReference type="InterPro" id="IPR015815">
    <property type="entry name" value="HIBADH-related"/>
</dbReference>
<evidence type="ECO:0000313" key="6">
    <source>
        <dbReference type="EMBL" id="MFD2028012.1"/>
    </source>
</evidence>
<comment type="similarity">
    <text evidence="1">Belongs to the HIBADH-related family.</text>
</comment>
<proteinExistence type="inferred from homology"/>
<keyword evidence="2 6" id="KW-0560">Oxidoreductase</keyword>
<organism evidence="6 7">
    <name type="scientific">Promicromonospora aerolata</name>
    <dbReference type="NCBI Taxonomy" id="195749"/>
    <lineage>
        <taxon>Bacteria</taxon>
        <taxon>Bacillati</taxon>
        <taxon>Actinomycetota</taxon>
        <taxon>Actinomycetes</taxon>
        <taxon>Micrococcales</taxon>
        <taxon>Promicromonosporaceae</taxon>
        <taxon>Promicromonospora</taxon>
    </lineage>
</organism>
<dbReference type="InterPro" id="IPR036291">
    <property type="entry name" value="NAD(P)-bd_dom_sf"/>
</dbReference>
<dbReference type="InterPro" id="IPR029154">
    <property type="entry name" value="HIBADH-like_NADP-bd"/>
</dbReference>
<keyword evidence="3" id="KW-0520">NAD</keyword>
<reference evidence="7" key="1">
    <citation type="journal article" date="2019" name="Int. J. Syst. Evol. Microbiol.">
        <title>The Global Catalogue of Microorganisms (GCM) 10K type strain sequencing project: providing services to taxonomists for standard genome sequencing and annotation.</title>
        <authorList>
            <consortium name="The Broad Institute Genomics Platform"/>
            <consortium name="The Broad Institute Genome Sequencing Center for Infectious Disease"/>
            <person name="Wu L."/>
            <person name="Ma J."/>
        </authorList>
    </citation>
    <scope>NUCLEOTIDE SEQUENCE [LARGE SCALE GENOMIC DNA]</scope>
    <source>
        <strain evidence="7">CCM 7043</strain>
    </source>
</reference>
<evidence type="ECO:0000256" key="2">
    <source>
        <dbReference type="ARBA" id="ARBA00023002"/>
    </source>
</evidence>
<dbReference type="PIRSF" id="PIRSF000103">
    <property type="entry name" value="HIBADH"/>
    <property type="match status" value="1"/>
</dbReference>
<evidence type="ECO:0000256" key="1">
    <source>
        <dbReference type="ARBA" id="ARBA00009080"/>
    </source>
</evidence>
<evidence type="ECO:0000259" key="5">
    <source>
        <dbReference type="Pfam" id="PF14833"/>
    </source>
</evidence>
<dbReference type="InterPro" id="IPR013328">
    <property type="entry name" value="6PGD_dom2"/>
</dbReference>
<protein>
    <submittedName>
        <fullName evidence="6">NAD(P)-dependent oxidoreductase</fullName>
        <ecNumber evidence="6">1.1.-.-</ecNumber>
    </submittedName>
</protein>
<dbReference type="InterPro" id="IPR002204">
    <property type="entry name" value="3-OH-isobutyrate_DH-rel_CS"/>
</dbReference>
<sequence>MAVVGFVGLGVMGRPMAANLVRAGHEVQAFSRGAAGRERAAALGVPVVGSIAAAVRGADVVITMLPDTPDVRAVALGPDGVLEHLAPAGAYIDMSTIEPDAAREIAEQFARAGNDVLDAPVSGGEAGAREGTLSIMVGGPAATVERWQDLLGAMGTTVVRVGEAGGGQVVKAANQLVVATHLQALAEAVVFLEANDADVATGLAVIARGLGGSTVIDRKADGILAGDFGPGFRLELHHKDLGIVDAAARSRGAVLPVTALVGRLVQSLVQRGDGDLDHSALVSLARELNGTAGSRVADVRHGTGTR</sequence>
<dbReference type="SUPFAM" id="SSF48179">
    <property type="entry name" value="6-phosphogluconate dehydrogenase C-terminal domain-like"/>
    <property type="match status" value="1"/>
</dbReference>